<dbReference type="Pfam" id="PF07714">
    <property type="entry name" value="PK_Tyr_Ser-Thr"/>
    <property type="match status" value="1"/>
</dbReference>
<evidence type="ECO:0000313" key="2">
    <source>
        <dbReference type="EMBL" id="KAK2963874.1"/>
    </source>
</evidence>
<reference evidence="2 3" key="1">
    <citation type="journal article" date="2022" name="bioRxiv">
        <title>Genomics of Preaxostyla Flagellates Illuminates Evolutionary Transitions and the Path Towards Mitochondrial Loss.</title>
        <authorList>
            <person name="Novak L.V.F."/>
            <person name="Treitli S.C."/>
            <person name="Pyrih J."/>
            <person name="Halakuc P."/>
            <person name="Pipaliya S.V."/>
            <person name="Vacek V."/>
            <person name="Brzon O."/>
            <person name="Soukal P."/>
            <person name="Eme L."/>
            <person name="Dacks J.B."/>
            <person name="Karnkowska A."/>
            <person name="Elias M."/>
            <person name="Hampl V."/>
        </authorList>
    </citation>
    <scope>NUCLEOTIDE SEQUENCE [LARGE SCALE GENOMIC DNA]</scope>
    <source>
        <strain evidence="2">NAU3</strain>
        <tissue evidence="2">Gut</tissue>
    </source>
</reference>
<dbReference type="InterPro" id="IPR000719">
    <property type="entry name" value="Prot_kinase_dom"/>
</dbReference>
<protein>
    <recommendedName>
        <fullName evidence="1">Protein kinase domain-containing protein</fullName>
    </recommendedName>
</protein>
<proteinExistence type="predicted"/>
<accession>A0ABQ9YJX0</accession>
<dbReference type="InterPro" id="IPR001245">
    <property type="entry name" value="Ser-Thr/Tyr_kinase_cat_dom"/>
</dbReference>
<name>A0ABQ9YJX0_9EUKA</name>
<gene>
    <name evidence="2" type="ORF">BLNAU_951</name>
</gene>
<dbReference type="EMBL" id="JARBJD010000004">
    <property type="protein sequence ID" value="KAK2963874.1"/>
    <property type="molecule type" value="Genomic_DNA"/>
</dbReference>
<evidence type="ECO:0000259" key="1">
    <source>
        <dbReference type="PROSITE" id="PS50011"/>
    </source>
</evidence>
<sequence>MRGDEVTKVEVEHEEYKTTNGMLVAKTVNSQSSSSTTDNPNLMTVSALDGHREMADPVEVMKCEGEFTTEVVSGTETLFYRIHKGDGVAATKRREVERRIVAGMVQMVEKKKNLEAGSRISPHRILLSKTDTVFIRVQTEQENQQSQPLPPPTAISGWTGAAEEVRWRAPAQGEKEDEMNSEVSESKATVFRFGLILFEVETGLVPFAENDAVTAHRNLAAGMSLPIDRIADETLRELIVECLSVDPDQRPTLQNILVKLEQ</sequence>
<evidence type="ECO:0000313" key="3">
    <source>
        <dbReference type="Proteomes" id="UP001281761"/>
    </source>
</evidence>
<comment type="caution">
    <text evidence="2">The sequence shown here is derived from an EMBL/GenBank/DDBJ whole genome shotgun (WGS) entry which is preliminary data.</text>
</comment>
<dbReference type="InterPro" id="IPR011009">
    <property type="entry name" value="Kinase-like_dom_sf"/>
</dbReference>
<dbReference type="PROSITE" id="PS50011">
    <property type="entry name" value="PROTEIN_KINASE_DOM"/>
    <property type="match status" value="1"/>
</dbReference>
<dbReference type="SUPFAM" id="SSF56112">
    <property type="entry name" value="Protein kinase-like (PK-like)"/>
    <property type="match status" value="1"/>
</dbReference>
<organism evidence="2 3">
    <name type="scientific">Blattamonas nauphoetae</name>
    <dbReference type="NCBI Taxonomy" id="2049346"/>
    <lineage>
        <taxon>Eukaryota</taxon>
        <taxon>Metamonada</taxon>
        <taxon>Preaxostyla</taxon>
        <taxon>Oxymonadida</taxon>
        <taxon>Blattamonas</taxon>
    </lineage>
</organism>
<keyword evidence="3" id="KW-1185">Reference proteome</keyword>
<dbReference type="Gene3D" id="1.10.510.10">
    <property type="entry name" value="Transferase(Phosphotransferase) domain 1"/>
    <property type="match status" value="1"/>
</dbReference>
<feature type="domain" description="Protein kinase" evidence="1">
    <location>
        <begin position="1"/>
        <end position="262"/>
    </location>
</feature>
<dbReference type="Proteomes" id="UP001281761">
    <property type="component" value="Unassembled WGS sequence"/>
</dbReference>